<feature type="coiled-coil region" evidence="6">
    <location>
        <begin position="281"/>
        <end position="308"/>
    </location>
</feature>
<keyword evidence="5" id="KW-0067">ATP-binding</keyword>
<evidence type="ECO:0000259" key="8">
    <source>
        <dbReference type="Pfam" id="PF13087"/>
    </source>
</evidence>
<proteinExistence type="inferred from homology"/>
<feature type="domain" description="DNA2/NAM7 helicase-like C-terminal" evidence="8">
    <location>
        <begin position="409"/>
        <end position="598"/>
    </location>
</feature>
<dbReference type="Proteomes" id="UP001597118">
    <property type="component" value="Unassembled WGS sequence"/>
</dbReference>
<evidence type="ECO:0000259" key="7">
    <source>
        <dbReference type="Pfam" id="PF13086"/>
    </source>
</evidence>
<dbReference type="InterPro" id="IPR047187">
    <property type="entry name" value="SF1_C_Upf1"/>
</dbReference>
<accession>A0ABW4IGZ9</accession>
<evidence type="ECO:0000256" key="6">
    <source>
        <dbReference type="SAM" id="Coils"/>
    </source>
</evidence>
<evidence type="ECO:0000313" key="9">
    <source>
        <dbReference type="EMBL" id="MFD1631707.1"/>
    </source>
</evidence>
<dbReference type="Pfam" id="PF13087">
    <property type="entry name" value="AAA_12"/>
    <property type="match status" value="1"/>
</dbReference>
<comment type="caution">
    <text evidence="9">The sequence shown here is derived from an EMBL/GenBank/DDBJ whole genome shotgun (WGS) entry which is preliminary data.</text>
</comment>
<dbReference type="InterPro" id="IPR041679">
    <property type="entry name" value="DNA2/NAM7-like_C"/>
</dbReference>
<evidence type="ECO:0000256" key="4">
    <source>
        <dbReference type="ARBA" id="ARBA00022806"/>
    </source>
</evidence>
<dbReference type="RefSeq" id="WP_379664074.1">
    <property type="nucleotide sequence ID" value="NZ_JBHUDG010000050.1"/>
</dbReference>
<name>A0ABW4IGZ9_9SPHI</name>
<dbReference type="PANTHER" id="PTHR43788:SF8">
    <property type="entry name" value="DNA-BINDING PROTEIN SMUBP-2"/>
    <property type="match status" value="1"/>
</dbReference>
<evidence type="ECO:0000256" key="3">
    <source>
        <dbReference type="ARBA" id="ARBA00022801"/>
    </source>
</evidence>
<evidence type="ECO:0000256" key="5">
    <source>
        <dbReference type="ARBA" id="ARBA00022840"/>
    </source>
</evidence>
<evidence type="ECO:0000256" key="2">
    <source>
        <dbReference type="ARBA" id="ARBA00022741"/>
    </source>
</evidence>
<keyword evidence="3" id="KW-0378">Hydrolase</keyword>
<evidence type="ECO:0000256" key="1">
    <source>
        <dbReference type="ARBA" id="ARBA00007913"/>
    </source>
</evidence>
<dbReference type="Pfam" id="PF13086">
    <property type="entry name" value="AAA_11"/>
    <property type="match status" value="1"/>
</dbReference>
<dbReference type="InterPro" id="IPR041677">
    <property type="entry name" value="DNA2/NAM7_AAA_11"/>
</dbReference>
<dbReference type="Gene3D" id="2.40.30.270">
    <property type="match status" value="1"/>
</dbReference>
<comment type="similarity">
    <text evidence="1">Belongs to the DNA2/NAM7 helicase family.</text>
</comment>
<dbReference type="CDD" id="cd18808">
    <property type="entry name" value="SF1_C_Upf1"/>
    <property type="match status" value="1"/>
</dbReference>
<reference evidence="10" key="1">
    <citation type="journal article" date="2019" name="Int. J. Syst. Evol. Microbiol.">
        <title>The Global Catalogue of Microorganisms (GCM) 10K type strain sequencing project: providing services to taxonomists for standard genome sequencing and annotation.</title>
        <authorList>
            <consortium name="The Broad Institute Genomics Platform"/>
            <consortium name="The Broad Institute Genome Sequencing Center for Infectious Disease"/>
            <person name="Wu L."/>
            <person name="Ma J."/>
        </authorList>
    </citation>
    <scope>NUCLEOTIDE SEQUENCE [LARGE SCALE GENOMIC DNA]</scope>
    <source>
        <strain evidence="10">CCUG 53762</strain>
    </source>
</reference>
<dbReference type="PANTHER" id="PTHR43788">
    <property type="entry name" value="DNA2/NAM7 HELICASE FAMILY MEMBER"/>
    <property type="match status" value="1"/>
</dbReference>
<dbReference type="InterPro" id="IPR027417">
    <property type="entry name" value="P-loop_NTPase"/>
</dbReference>
<keyword evidence="10" id="KW-1185">Reference proteome</keyword>
<keyword evidence="6" id="KW-0175">Coiled coil</keyword>
<dbReference type="InterPro" id="IPR050534">
    <property type="entry name" value="Coronavir_polyprotein_1ab"/>
</dbReference>
<protein>
    <submittedName>
        <fullName evidence="9">AAA domain-containing protein</fullName>
    </submittedName>
</protein>
<evidence type="ECO:0000313" key="10">
    <source>
        <dbReference type="Proteomes" id="UP001597118"/>
    </source>
</evidence>
<keyword evidence="2" id="KW-0547">Nucleotide-binding</keyword>
<dbReference type="SUPFAM" id="SSF52540">
    <property type="entry name" value="P-loop containing nucleoside triphosphate hydrolases"/>
    <property type="match status" value="1"/>
</dbReference>
<dbReference type="EMBL" id="JBHUDG010000050">
    <property type="protein sequence ID" value="MFD1631707.1"/>
    <property type="molecule type" value="Genomic_DNA"/>
</dbReference>
<keyword evidence="4" id="KW-0347">Helicase</keyword>
<organism evidence="9 10">
    <name type="scientific">Pseudopedobacter beijingensis</name>
    <dbReference type="NCBI Taxonomy" id="1207056"/>
    <lineage>
        <taxon>Bacteria</taxon>
        <taxon>Pseudomonadati</taxon>
        <taxon>Bacteroidota</taxon>
        <taxon>Sphingobacteriia</taxon>
        <taxon>Sphingobacteriales</taxon>
        <taxon>Sphingobacteriaceae</taxon>
        <taxon>Pseudopedobacter</taxon>
    </lineage>
</organism>
<sequence>MSYFSELLRLLDIEKKEDQSLFEQQSISLSILEKKEAGLTWYPIAIKNTELGRGDYLSVEVERKTNTNLEHQFKFGVPVLLYSNYTVPKESISGVVSHVSGNIMKITFKTDELPDWADKGKLGVEVLFDNNSYDEMEHALKTAHKRIVKNEDASLIEVLQGTKDPGKSESICEYKNNRLNESQNKAVQHILEANDLSILHGPPGTGKTTTLTHAIIALKNQVNGQILVCAPSNTAVDLLSMKLAEQGVNVVRIGNPVRVSSKLIGLTLEAKTSSHNYYKDIKSLKKRAAEYKNMAHKYKRNFGKLEREQRKALFDEAYKILKEVEQTESFITKDVLDKAEVITATLVGSNHFSVRDRKYAVVVIDEAGQALEPACWIPILKTSKLIMAGDHLQLPPTIKSKQAENEGMGDTLLEKCALKYPSQVSLLTTQYRMNEAIMGYSSMVFYGGNLKADPSVAQETVFPSDLPLEFIDTAGCSFEEKMNGTSIFNPDEATFLINHLKEYLENLTVKPSVAIIAPYKQQTEQIKSIVEMDDFFKQFSPYLDVNTVDSFQGQERDVVYISLTRSNNQGQIGFLSDIRRMNVAITRAKKKLVIIGDSSTLSKNEFYNNFMAYIEKEGSYKSAWEFIHA</sequence>
<feature type="domain" description="DNA2/NAM7 helicase helicase" evidence="7">
    <location>
        <begin position="179"/>
        <end position="401"/>
    </location>
</feature>
<dbReference type="Gene3D" id="3.40.50.300">
    <property type="entry name" value="P-loop containing nucleotide triphosphate hydrolases"/>
    <property type="match status" value="2"/>
</dbReference>
<gene>
    <name evidence="9" type="ORF">ACFSAH_17675</name>
</gene>